<dbReference type="Proteomes" id="UP000295106">
    <property type="component" value="Unassembled WGS sequence"/>
</dbReference>
<evidence type="ECO:0000256" key="1">
    <source>
        <dbReference type="SAM" id="Phobius"/>
    </source>
</evidence>
<evidence type="ECO:0000313" key="3">
    <source>
        <dbReference type="Proteomes" id="UP000295106"/>
    </source>
</evidence>
<gene>
    <name evidence="2" type="ORF">EV684_101563</name>
</gene>
<evidence type="ECO:0000313" key="2">
    <source>
        <dbReference type="EMBL" id="TCP05689.1"/>
    </source>
</evidence>
<keyword evidence="1" id="KW-1133">Transmembrane helix</keyword>
<sequence>MVIRDDLLQHAAVGGQICGLVIMLLVPHGWSLGPAIGLGLLLAGAAALGREAWQWWKRTGTAAPDDAAATYAGALLIAAVAQWAIGG</sequence>
<accession>A0A4R2ME49</accession>
<feature type="transmembrane region" description="Helical" evidence="1">
    <location>
        <begin position="32"/>
        <end position="48"/>
    </location>
</feature>
<feature type="transmembrane region" description="Helical" evidence="1">
    <location>
        <begin position="7"/>
        <end position="26"/>
    </location>
</feature>
<organism evidence="2 3">
    <name type="scientific">Rubrivivax gelatinosus</name>
    <name type="common">Rhodocyclus gelatinosus</name>
    <name type="synonym">Rhodopseudomonas gelatinosa</name>
    <dbReference type="NCBI Taxonomy" id="28068"/>
    <lineage>
        <taxon>Bacteria</taxon>
        <taxon>Pseudomonadati</taxon>
        <taxon>Pseudomonadota</taxon>
        <taxon>Betaproteobacteria</taxon>
        <taxon>Burkholderiales</taxon>
        <taxon>Sphaerotilaceae</taxon>
        <taxon>Rubrivivax</taxon>
    </lineage>
</organism>
<proteinExistence type="predicted"/>
<name>A0A4R2ME49_RUBGE</name>
<dbReference type="EMBL" id="SLXD01000001">
    <property type="protein sequence ID" value="TCP05689.1"/>
    <property type="molecule type" value="Genomic_DNA"/>
</dbReference>
<dbReference type="AlphaFoldDB" id="A0A4R2ME49"/>
<feature type="transmembrane region" description="Helical" evidence="1">
    <location>
        <begin position="68"/>
        <end position="85"/>
    </location>
</feature>
<keyword evidence="1" id="KW-0812">Transmembrane</keyword>
<keyword evidence="1" id="KW-0472">Membrane</keyword>
<reference evidence="2 3" key="1">
    <citation type="submission" date="2019-03" db="EMBL/GenBank/DDBJ databases">
        <title>Genomic Encyclopedia of Type Strains, Phase IV (KMG-IV): sequencing the most valuable type-strain genomes for metagenomic binning, comparative biology and taxonomic classification.</title>
        <authorList>
            <person name="Goeker M."/>
        </authorList>
    </citation>
    <scope>NUCLEOTIDE SEQUENCE [LARGE SCALE GENOMIC DNA]</scope>
    <source>
        <strain evidence="2 3">DSM 1709</strain>
    </source>
</reference>
<protein>
    <submittedName>
        <fullName evidence="2">Uncharacterized protein</fullName>
    </submittedName>
</protein>
<comment type="caution">
    <text evidence="2">The sequence shown here is derived from an EMBL/GenBank/DDBJ whole genome shotgun (WGS) entry which is preliminary data.</text>
</comment>